<feature type="compositionally biased region" description="Basic and acidic residues" evidence="1">
    <location>
        <begin position="118"/>
        <end position="129"/>
    </location>
</feature>
<evidence type="ECO:0000313" key="3">
    <source>
        <dbReference type="Proteomes" id="UP001642483"/>
    </source>
</evidence>
<evidence type="ECO:0000313" key="2">
    <source>
        <dbReference type="EMBL" id="CAK8685474.1"/>
    </source>
</evidence>
<comment type="caution">
    <text evidence="2">The sequence shown here is derived from an EMBL/GenBank/DDBJ whole genome shotgun (WGS) entry which is preliminary data.</text>
</comment>
<reference evidence="2 3" key="1">
    <citation type="submission" date="2024-02" db="EMBL/GenBank/DDBJ databases">
        <authorList>
            <person name="Daric V."/>
            <person name="Darras S."/>
        </authorList>
    </citation>
    <scope>NUCLEOTIDE SEQUENCE [LARGE SCALE GENOMIC DNA]</scope>
</reference>
<sequence>MWPQATISCKTGNYLRAAQNPVAGRMLPAPDLDEIFANFEIQGPAQLGTDNHGIKDGRRMYKGQKYKKCPKRKQASTEITDEQNPPTTTSQISELVKENKSAHNAERSRPTAGNPPKESSKRDFNESTI</sequence>
<feature type="compositionally biased region" description="Basic and acidic residues" evidence="1">
    <location>
        <begin position="95"/>
        <end position="109"/>
    </location>
</feature>
<accession>A0ABP0G3X8</accession>
<feature type="compositionally biased region" description="Polar residues" evidence="1">
    <location>
        <begin position="76"/>
        <end position="93"/>
    </location>
</feature>
<name>A0ABP0G3X8_CLALP</name>
<dbReference type="Proteomes" id="UP001642483">
    <property type="component" value="Unassembled WGS sequence"/>
</dbReference>
<keyword evidence="3" id="KW-1185">Reference proteome</keyword>
<proteinExistence type="predicted"/>
<gene>
    <name evidence="2" type="ORF">CVLEPA_LOCUS16603</name>
</gene>
<feature type="region of interest" description="Disordered" evidence="1">
    <location>
        <begin position="46"/>
        <end position="129"/>
    </location>
</feature>
<evidence type="ECO:0000256" key="1">
    <source>
        <dbReference type="SAM" id="MobiDB-lite"/>
    </source>
</evidence>
<feature type="compositionally biased region" description="Basic residues" evidence="1">
    <location>
        <begin position="60"/>
        <end position="74"/>
    </location>
</feature>
<protein>
    <submittedName>
        <fullName evidence="2">Uncharacterized protein</fullName>
    </submittedName>
</protein>
<organism evidence="2 3">
    <name type="scientific">Clavelina lepadiformis</name>
    <name type="common">Light-bulb sea squirt</name>
    <name type="synonym">Ascidia lepadiformis</name>
    <dbReference type="NCBI Taxonomy" id="159417"/>
    <lineage>
        <taxon>Eukaryota</taxon>
        <taxon>Metazoa</taxon>
        <taxon>Chordata</taxon>
        <taxon>Tunicata</taxon>
        <taxon>Ascidiacea</taxon>
        <taxon>Aplousobranchia</taxon>
        <taxon>Clavelinidae</taxon>
        <taxon>Clavelina</taxon>
    </lineage>
</organism>
<dbReference type="EMBL" id="CAWYQH010000100">
    <property type="protein sequence ID" value="CAK8685474.1"/>
    <property type="molecule type" value="Genomic_DNA"/>
</dbReference>